<name>A0A6A6MAS0_HEVBR</name>
<gene>
    <name evidence="2" type="ORF">GH714_003486</name>
</gene>
<dbReference type="Pfam" id="PF12313">
    <property type="entry name" value="NPR1_like_C"/>
    <property type="match status" value="1"/>
</dbReference>
<dbReference type="GO" id="GO:0042742">
    <property type="term" value="P:defense response to bacterium"/>
    <property type="evidence" value="ECO:0007669"/>
    <property type="project" value="TreeGrafter"/>
</dbReference>
<dbReference type="PANTHER" id="PTHR46475:SF2">
    <property type="entry name" value="REGULATORY PROTEIN NPR3"/>
    <property type="match status" value="1"/>
</dbReference>
<keyword evidence="3" id="KW-1185">Reference proteome</keyword>
<proteinExistence type="predicted"/>
<reference evidence="2 3" key="1">
    <citation type="journal article" date="2020" name="Mol. Plant">
        <title>The Chromosome-Based Rubber Tree Genome Provides New Insights into Spurge Genome Evolution and Rubber Biosynthesis.</title>
        <authorList>
            <person name="Liu J."/>
            <person name="Shi C."/>
            <person name="Shi C.C."/>
            <person name="Li W."/>
            <person name="Zhang Q.J."/>
            <person name="Zhang Y."/>
            <person name="Li K."/>
            <person name="Lu H.F."/>
            <person name="Shi C."/>
            <person name="Zhu S.T."/>
            <person name="Xiao Z.Y."/>
            <person name="Nan H."/>
            <person name="Yue Y."/>
            <person name="Zhu X.G."/>
            <person name="Wu Y."/>
            <person name="Hong X.N."/>
            <person name="Fan G.Y."/>
            <person name="Tong Y."/>
            <person name="Zhang D."/>
            <person name="Mao C.L."/>
            <person name="Liu Y.L."/>
            <person name="Hao S.J."/>
            <person name="Liu W.Q."/>
            <person name="Lv M.Q."/>
            <person name="Zhang H.B."/>
            <person name="Liu Y."/>
            <person name="Hu-Tang G.R."/>
            <person name="Wang J.P."/>
            <person name="Wang J.H."/>
            <person name="Sun Y.H."/>
            <person name="Ni S.B."/>
            <person name="Chen W.B."/>
            <person name="Zhang X.C."/>
            <person name="Jiao Y.N."/>
            <person name="Eichler E.E."/>
            <person name="Li G.H."/>
            <person name="Liu X."/>
            <person name="Gao L.Z."/>
        </authorList>
    </citation>
    <scope>NUCLEOTIDE SEQUENCE [LARGE SCALE GENOMIC DNA]</scope>
    <source>
        <strain evidence="3">cv. GT1</strain>
        <tissue evidence="2">Leaf</tissue>
    </source>
</reference>
<organism evidence="2 3">
    <name type="scientific">Hevea brasiliensis</name>
    <name type="common">Para rubber tree</name>
    <name type="synonym">Siphonia brasiliensis</name>
    <dbReference type="NCBI Taxonomy" id="3981"/>
    <lineage>
        <taxon>Eukaryota</taxon>
        <taxon>Viridiplantae</taxon>
        <taxon>Streptophyta</taxon>
        <taxon>Embryophyta</taxon>
        <taxon>Tracheophyta</taxon>
        <taxon>Spermatophyta</taxon>
        <taxon>Magnoliopsida</taxon>
        <taxon>eudicotyledons</taxon>
        <taxon>Gunneridae</taxon>
        <taxon>Pentapetalae</taxon>
        <taxon>rosids</taxon>
        <taxon>fabids</taxon>
        <taxon>Malpighiales</taxon>
        <taxon>Euphorbiaceae</taxon>
        <taxon>Crotonoideae</taxon>
        <taxon>Micrandreae</taxon>
        <taxon>Hevea</taxon>
    </lineage>
</organism>
<dbReference type="PANTHER" id="PTHR46475">
    <property type="entry name" value="REGULATORY PROTEIN NPR3"/>
    <property type="match status" value="1"/>
</dbReference>
<dbReference type="EMBL" id="JAAGAX010000006">
    <property type="protein sequence ID" value="KAF2309513.1"/>
    <property type="molecule type" value="Genomic_DNA"/>
</dbReference>
<dbReference type="GO" id="GO:0009862">
    <property type="term" value="P:systemic acquired resistance, salicylic acid mediated signaling pathway"/>
    <property type="evidence" value="ECO:0007669"/>
    <property type="project" value="InterPro"/>
</dbReference>
<evidence type="ECO:0000313" key="2">
    <source>
        <dbReference type="EMBL" id="KAF2309513.1"/>
    </source>
</evidence>
<dbReference type="GO" id="GO:0050832">
    <property type="term" value="P:defense response to fungus"/>
    <property type="evidence" value="ECO:0007669"/>
    <property type="project" value="TreeGrafter"/>
</dbReference>
<dbReference type="Proteomes" id="UP000467840">
    <property type="component" value="Chromosome 14"/>
</dbReference>
<dbReference type="GO" id="GO:2000022">
    <property type="term" value="P:regulation of jasmonic acid mediated signaling pathway"/>
    <property type="evidence" value="ECO:0007669"/>
    <property type="project" value="InterPro"/>
</dbReference>
<accession>A0A6A6MAS0</accession>
<protein>
    <recommendedName>
        <fullName evidence="1">NPR1/NIM1-like C-terminal domain-containing protein</fullName>
    </recommendedName>
</protein>
<evidence type="ECO:0000259" key="1">
    <source>
        <dbReference type="Pfam" id="PF12313"/>
    </source>
</evidence>
<dbReference type="AlphaFoldDB" id="A0A6A6MAS0"/>
<dbReference type="InterPro" id="IPR021094">
    <property type="entry name" value="NPR1/NIM1-like_C"/>
</dbReference>
<evidence type="ECO:0000313" key="3">
    <source>
        <dbReference type="Proteomes" id="UP000467840"/>
    </source>
</evidence>
<comment type="caution">
    <text evidence="2">The sequence shown here is derived from an EMBL/GenBank/DDBJ whole genome shotgun (WGS) entry which is preliminary data.</text>
</comment>
<sequence>MSLIDDLDMRIAYLENRAKVAMEIAYAEKTSEFASKRFNRNFRELDLNETLITRNKRLLSRLQALNKAVEIGRRFFPNCSQVLDQFMEDDSLLDLFYLEKDIPEEQRIKRVRFMEPKEETRGPLVRIRLSS</sequence>
<feature type="domain" description="NPR1/NIM1-like C-terminal" evidence="1">
    <location>
        <begin position="4"/>
        <end position="119"/>
    </location>
</feature>
<dbReference type="GO" id="GO:0005634">
    <property type="term" value="C:nucleus"/>
    <property type="evidence" value="ECO:0007669"/>
    <property type="project" value="TreeGrafter"/>
</dbReference>
<dbReference type="GO" id="GO:2000031">
    <property type="term" value="P:regulation of salicylic acid mediated signaling pathway"/>
    <property type="evidence" value="ECO:0007669"/>
    <property type="project" value="InterPro"/>
</dbReference>
<dbReference type="InterPro" id="IPR044292">
    <property type="entry name" value="NPR"/>
</dbReference>